<keyword evidence="3" id="KW-1185">Reference proteome</keyword>
<reference evidence="2 3" key="1">
    <citation type="journal article" date="2024" name="IMA Fungus">
        <title>IMA Genome - F19 : A genome assembly and annotation guide to empower mycologists, including annotated draft genome sequences of Ceratocystis pirilliformis, Diaporthe australafricana, Fusarium ophioides, Paecilomyces lecythidis, and Sporothrix stenoceras.</title>
        <authorList>
            <person name="Aylward J."/>
            <person name="Wilson A.M."/>
            <person name="Visagie C.M."/>
            <person name="Spraker J."/>
            <person name="Barnes I."/>
            <person name="Buitendag C."/>
            <person name="Ceriani C."/>
            <person name="Del Mar Angel L."/>
            <person name="du Plessis D."/>
            <person name="Fuchs T."/>
            <person name="Gasser K."/>
            <person name="Kramer D."/>
            <person name="Li W."/>
            <person name="Munsamy K."/>
            <person name="Piso A."/>
            <person name="Price J.L."/>
            <person name="Sonnekus B."/>
            <person name="Thomas C."/>
            <person name="van der Nest A."/>
            <person name="van Dijk A."/>
            <person name="van Heerden A."/>
            <person name="van Vuuren N."/>
            <person name="Yilmaz N."/>
            <person name="Duong T.A."/>
            <person name="van der Merwe N.A."/>
            <person name="Wingfield M.J."/>
            <person name="Wingfield B.D."/>
        </authorList>
    </citation>
    <scope>NUCLEOTIDE SEQUENCE [LARGE SCALE GENOMIC DNA]</scope>
    <source>
        <strain evidence="2 3">CMW 12675</strain>
    </source>
</reference>
<proteinExistence type="predicted"/>
<gene>
    <name evidence="2" type="ORF">Cpir12675_004067</name>
</gene>
<dbReference type="EMBL" id="JAWDJO010000107">
    <property type="protein sequence ID" value="KAL1893636.1"/>
    <property type="molecule type" value="Genomic_DNA"/>
</dbReference>
<evidence type="ECO:0000313" key="3">
    <source>
        <dbReference type="Proteomes" id="UP001583280"/>
    </source>
</evidence>
<accession>A0ABR3Z0B6</accession>
<protein>
    <submittedName>
        <fullName evidence="2">Uncharacterized protein</fullName>
    </submittedName>
</protein>
<sequence length="59" mass="6369">MGRAPSGEAARFPDRLFFQGRSIQKRGKEVSSPDTSSGQSAFAGVRKVQKPFMTVKGPV</sequence>
<feature type="region of interest" description="Disordered" evidence="1">
    <location>
        <begin position="23"/>
        <end position="47"/>
    </location>
</feature>
<evidence type="ECO:0000313" key="2">
    <source>
        <dbReference type="EMBL" id="KAL1893636.1"/>
    </source>
</evidence>
<name>A0ABR3Z0B6_9PEZI</name>
<dbReference type="Proteomes" id="UP001583280">
    <property type="component" value="Unassembled WGS sequence"/>
</dbReference>
<organism evidence="2 3">
    <name type="scientific">Ceratocystis pirilliformis</name>
    <dbReference type="NCBI Taxonomy" id="259994"/>
    <lineage>
        <taxon>Eukaryota</taxon>
        <taxon>Fungi</taxon>
        <taxon>Dikarya</taxon>
        <taxon>Ascomycota</taxon>
        <taxon>Pezizomycotina</taxon>
        <taxon>Sordariomycetes</taxon>
        <taxon>Hypocreomycetidae</taxon>
        <taxon>Microascales</taxon>
        <taxon>Ceratocystidaceae</taxon>
        <taxon>Ceratocystis</taxon>
    </lineage>
</organism>
<evidence type="ECO:0000256" key="1">
    <source>
        <dbReference type="SAM" id="MobiDB-lite"/>
    </source>
</evidence>
<comment type="caution">
    <text evidence="2">The sequence shown here is derived from an EMBL/GenBank/DDBJ whole genome shotgun (WGS) entry which is preliminary data.</text>
</comment>